<dbReference type="RefSeq" id="WP_197941188.1">
    <property type="nucleotide sequence ID" value="NZ_JAECSB010000047.1"/>
</dbReference>
<gene>
    <name evidence="1" type="ORF">I3517_14750</name>
</gene>
<keyword evidence="2" id="KW-1185">Reference proteome</keyword>
<organism evidence="1 2">
    <name type="scientific">Rhodococcus erythropolis</name>
    <name type="common">Arthrobacter picolinophilus</name>
    <dbReference type="NCBI Taxonomy" id="1833"/>
    <lineage>
        <taxon>Bacteria</taxon>
        <taxon>Bacillati</taxon>
        <taxon>Actinomycetota</taxon>
        <taxon>Actinomycetes</taxon>
        <taxon>Mycobacteriales</taxon>
        <taxon>Nocardiaceae</taxon>
        <taxon>Rhodococcus</taxon>
        <taxon>Rhodococcus erythropolis group</taxon>
    </lineage>
</organism>
<accession>A0A8I1A0J6</accession>
<dbReference type="EMBL" id="JAECSB010000047">
    <property type="protein sequence ID" value="MBH5143870.1"/>
    <property type="molecule type" value="Genomic_DNA"/>
</dbReference>
<evidence type="ECO:0000313" key="1">
    <source>
        <dbReference type="EMBL" id="MBH5143870.1"/>
    </source>
</evidence>
<sequence length="172" mass="19258">MELIARSVLADRLGMTRKAVQNLIDTGLVRDIVTSGRNVYVTAEEADRLESTPFVPEDHPAALMVKVAAAIKDPNDDERPWQGWNKDVEAQDPDQILGVGRWWQVRDPDRYVGNLLIPITAGFVLAVYRVKGYRTGPGKLRAFDLEVASADETKPFEGHRFPLQQGSFTDPR</sequence>
<dbReference type="AlphaFoldDB" id="A0A8I1A0J6"/>
<evidence type="ECO:0000313" key="2">
    <source>
        <dbReference type="Proteomes" id="UP000627573"/>
    </source>
</evidence>
<reference evidence="1 2" key="1">
    <citation type="submission" date="2020-12" db="EMBL/GenBank/DDBJ databases">
        <title>Draft genome sequence of furan degrading bacterial strain FUR100.</title>
        <authorList>
            <person name="Woiski C."/>
        </authorList>
    </citation>
    <scope>NUCLEOTIDE SEQUENCE [LARGE SCALE GENOMIC DNA]</scope>
    <source>
        <strain evidence="1 2">FUR100</strain>
    </source>
</reference>
<proteinExistence type="predicted"/>
<comment type="caution">
    <text evidence="1">The sequence shown here is derived from an EMBL/GenBank/DDBJ whole genome shotgun (WGS) entry which is preliminary data.</text>
</comment>
<name>A0A8I1A0J6_RHOER</name>
<protein>
    <submittedName>
        <fullName evidence="1">Uncharacterized protein</fullName>
    </submittedName>
</protein>
<dbReference type="Proteomes" id="UP000627573">
    <property type="component" value="Unassembled WGS sequence"/>
</dbReference>